<comment type="caution">
    <text evidence="2">The sequence shown here is derived from an EMBL/GenBank/DDBJ whole genome shotgun (WGS) entry which is preliminary data.</text>
</comment>
<accession>A0A5M8NXW2</accession>
<evidence type="ECO:0000256" key="1">
    <source>
        <dbReference type="SAM" id="Phobius"/>
    </source>
</evidence>
<gene>
    <name evidence="2" type="ORF">EZS26_003889</name>
</gene>
<proteinExistence type="predicted"/>
<feature type="transmembrane region" description="Helical" evidence="1">
    <location>
        <begin position="52"/>
        <end position="69"/>
    </location>
</feature>
<evidence type="ECO:0000313" key="3">
    <source>
        <dbReference type="Proteomes" id="UP000324575"/>
    </source>
</evidence>
<dbReference type="EMBL" id="SNRX01000175">
    <property type="protein sequence ID" value="KAA6299969.1"/>
    <property type="molecule type" value="Genomic_DNA"/>
</dbReference>
<reference evidence="2 3" key="1">
    <citation type="submission" date="2019-03" db="EMBL/GenBank/DDBJ databases">
        <title>Single cell metagenomics reveals metabolic interactions within the superorganism composed of flagellate Streblomastix strix and complex community of Bacteroidetes bacteria on its surface.</title>
        <authorList>
            <person name="Treitli S.C."/>
            <person name="Kolisko M."/>
            <person name="Husnik F."/>
            <person name="Keeling P."/>
            <person name="Hampl V."/>
        </authorList>
    </citation>
    <scope>NUCLEOTIDE SEQUENCE [LARGE SCALE GENOMIC DNA]</scope>
    <source>
        <strain evidence="2">St1</strain>
    </source>
</reference>
<feature type="transmembrane region" description="Helical" evidence="1">
    <location>
        <begin position="14"/>
        <end position="40"/>
    </location>
</feature>
<name>A0A5M8NXW2_9BACT</name>
<keyword evidence="1" id="KW-1133">Transmembrane helix</keyword>
<dbReference type="Proteomes" id="UP000324575">
    <property type="component" value="Unassembled WGS sequence"/>
</dbReference>
<evidence type="ECO:0000313" key="2">
    <source>
        <dbReference type="EMBL" id="KAA6299969.1"/>
    </source>
</evidence>
<organism evidence="2 3">
    <name type="scientific">Candidatus Ordinivivax streblomastigis</name>
    <dbReference type="NCBI Taxonomy" id="2540710"/>
    <lineage>
        <taxon>Bacteria</taxon>
        <taxon>Pseudomonadati</taxon>
        <taxon>Bacteroidota</taxon>
        <taxon>Bacteroidia</taxon>
        <taxon>Bacteroidales</taxon>
        <taxon>Candidatus Ordinivivax</taxon>
    </lineage>
</organism>
<keyword evidence="1" id="KW-0472">Membrane</keyword>
<sequence>MHTQNSDKPTGKELALLIFESAMVLLYLFMAIVLFVPQYFHLQFNELMGSDIRIALGVIVGIYGVFRIYRAIKKM</sequence>
<dbReference type="AlphaFoldDB" id="A0A5M8NXW2"/>
<protein>
    <submittedName>
        <fullName evidence="2">Uncharacterized protein</fullName>
    </submittedName>
</protein>
<keyword evidence="1" id="KW-0812">Transmembrane</keyword>